<evidence type="ECO:0000256" key="1">
    <source>
        <dbReference type="ARBA" id="ARBA00022729"/>
    </source>
</evidence>
<dbReference type="InterPro" id="IPR011889">
    <property type="entry name" value="Liste_lipo_26"/>
</dbReference>
<proteinExistence type="predicted"/>
<accession>A0A8S5NWJ9</accession>
<dbReference type="EMBL" id="BK015261">
    <property type="protein sequence ID" value="DAD98371.1"/>
    <property type="molecule type" value="Genomic_DNA"/>
</dbReference>
<protein>
    <recommendedName>
        <fullName evidence="3">BspA family leucine-rich repeat surface protein</fullName>
    </recommendedName>
</protein>
<dbReference type="InterPro" id="IPR032675">
    <property type="entry name" value="LRR_dom_sf"/>
</dbReference>
<dbReference type="Pfam" id="PF03382">
    <property type="entry name" value="DUF285"/>
    <property type="match status" value="1"/>
</dbReference>
<name>A0A8S5NWJ9_9CAUD</name>
<dbReference type="InterPro" id="IPR005046">
    <property type="entry name" value="DUF285"/>
</dbReference>
<dbReference type="Gene3D" id="3.80.10.10">
    <property type="entry name" value="Ribonuclease Inhibitor"/>
    <property type="match status" value="1"/>
</dbReference>
<reference evidence="2" key="1">
    <citation type="journal article" date="2021" name="Proc. Natl. Acad. Sci. U.S.A.">
        <title>A Catalog of Tens of Thousands of Viruses from Human Metagenomes Reveals Hidden Associations with Chronic Diseases.</title>
        <authorList>
            <person name="Tisza M.J."/>
            <person name="Buck C.B."/>
        </authorList>
    </citation>
    <scope>NUCLEOTIDE SEQUENCE</scope>
    <source>
        <strain evidence="2">CtWDt29</strain>
    </source>
</reference>
<dbReference type="SUPFAM" id="SSF52047">
    <property type="entry name" value="RNI-like"/>
    <property type="match status" value="1"/>
</dbReference>
<dbReference type="PANTHER" id="PTHR24373:SF275">
    <property type="entry name" value="TIR DOMAIN-CONTAINING PROTEIN"/>
    <property type="match status" value="1"/>
</dbReference>
<dbReference type="InterPro" id="IPR050328">
    <property type="entry name" value="Dev_Immune_Receptor"/>
</dbReference>
<evidence type="ECO:0000313" key="2">
    <source>
        <dbReference type="EMBL" id="DAD98371.1"/>
    </source>
</evidence>
<dbReference type="PANTHER" id="PTHR24373">
    <property type="entry name" value="SLIT RELATED LEUCINE-RICH REPEAT NEURONAL PROTEIN"/>
    <property type="match status" value="1"/>
</dbReference>
<evidence type="ECO:0008006" key="3">
    <source>
        <dbReference type="Google" id="ProtNLM"/>
    </source>
</evidence>
<organism evidence="2">
    <name type="scientific">CrAss-like virus sp. ctWDt29</name>
    <dbReference type="NCBI Taxonomy" id="2825836"/>
    <lineage>
        <taxon>Viruses</taxon>
        <taxon>Duplodnaviria</taxon>
        <taxon>Heunggongvirae</taxon>
        <taxon>Uroviricota</taxon>
        <taxon>Caudoviricetes</taxon>
        <taxon>Crassvirales</taxon>
    </lineage>
</organism>
<keyword evidence="1" id="KW-0732">Signal</keyword>
<sequence length="425" mass="46091">MGKFLDKVGLQHFVEKITGLLSGYLPLSGGRMTGSIKYGSLVSLSKDGLTCHNAQQPECSSEFDTDGLQVSYTNYNHPIYGFIPVGLAKVALTGINIQVGGKGQATLSIEECKTNKFTLYRDSSSEGLIANDSETVVKELSDEQIDKLLAGDTSTISDSKYYVSGANLGRFAQNVAKDNSHTIIKTNEIVKITTSKGEVAIPAGINYHIYEDYKITNGKNYVSNLIQSGYAQNGNKYFDGLSNLSSIDVSKLNISNIKDLSFYFRGCSSLYALNIEYWDTKEVKNFAGMFTGCSSLPELRLYFWDTRNVSAMSTMFAGCTNLKTLNLSGWNTQSVNIMSNMFSGCSAITSLYLSENFGRMGGGVGTLDLSALIKWADNSVQTLLKLYDRKANGMGVITIKLSAATKSALGTNGIQTLTAKGYTIA</sequence>
<dbReference type="NCBIfam" id="TIGR02167">
    <property type="entry name" value="Liste_lipo_26"/>
    <property type="match status" value="2"/>
</dbReference>